<dbReference type="PANTHER" id="PTHR33121">
    <property type="entry name" value="CYCLIC DI-GMP PHOSPHODIESTERASE PDEF"/>
    <property type="match status" value="1"/>
</dbReference>
<dbReference type="AlphaFoldDB" id="A0A841YDA8"/>
<dbReference type="GO" id="GO:0071111">
    <property type="term" value="F:cyclic-guanylate-specific phosphodiesterase activity"/>
    <property type="evidence" value="ECO:0007669"/>
    <property type="project" value="InterPro"/>
</dbReference>
<dbReference type="InterPro" id="IPR050706">
    <property type="entry name" value="Cyclic-di-GMP_PDE-like"/>
</dbReference>
<dbReference type="RefSeq" id="WP_007543765.1">
    <property type="nucleotide sequence ID" value="NZ_JAARPY010000004.1"/>
</dbReference>
<dbReference type="Pfam" id="PF00563">
    <property type="entry name" value="EAL"/>
    <property type="match status" value="1"/>
</dbReference>
<organism evidence="2 3">
    <name type="scientific">Listeria fleischmannii</name>
    <dbReference type="NCBI Taxonomy" id="1069827"/>
    <lineage>
        <taxon>Bacteria</taxon>
        <taxon>Bacillati</taxon>
        <taxon>Bacillota</taxon>
        <taxon>Bacilli</taxon>
        <taxon>Bacillales</taxon>
        <taxon>Listeriaceae</taxon>
        <taxon>Listeria</taxon>
    </lineage>
</organism>
<evidence type="ECO:0000313" key="2">
    <source>
        <dbReference type="EMBL" id="MBC1398199.1"/>
    </source>
</evidence>
<evidence type="ECO:0000313" key="3">
    <source>
        <dbReference type="Proteomes" id="UP000571128"/>
    </source>
</evidence>
<gene>
    <name evidence="2" type="ORF">HB844_04865</name>
</gene>
<feature type="domain" description="EAL" evidence="1">
    <location>
        <begin position="1"/>
        <end position="229"/>
    </location>
</feature>
<dbReference type="PROSITE" id="PS50883">
    <property type="entry name" value="EAL"/>
    <property type="match status" value="1"/>
</dbReference>
<dbReference type="PANTHER" id="PTHR33121:SF71">
    <property type="entry name" value="OXYGEN SENSOR PROTEIN DOSP"/>
    <property type="match status" value="1"/>
</dbReference>
<sequence>MNKKQILKMIETNAFQTIYQPIVNIQENQIYGYESLTRISSEPISEFIQSCEENRLTNQFELRTIKNGMNHFSWRESTRLFLNISYGTFLKHYDEIEKWLTNSGKITFEFLETSYVEENQRFDLYAKMAALTRQFDTQFAIDDYGSGYADIARVLRQPTDFVKTDAQLIKDFKQHQGKKLVLTNLHRFLEKNQKKMVVEGVENKEQLEFLQHLGVTYAQGFYFTKGMKN</sequence>
<dbReference type="InterPro" id="IPR001633">
    <property type="entry name" value="EAL_dom"/>
</dbReference>
<dbReference type="Gene3D" id="3.20.20.450">
    <property type="entry name" value="EAL domain"/>
    <property type="match status" value="1"/>
</dbReference>
<protein>
    <submittedName>
        <fullName evidence="2">EAL domain-containing protein</fullName>
    </submittedName>
</protein>
<name>A0A841YDA8_9LIST</name>
<dbReference type="CDD" id="cd01948">
    <property type="entry name" value="EAL"/>
    <property type="match status" value="1"/>
</dbReference>
<dbReference type="EMBL" id="JAARPY010000004">
    <property type="protein sequence ID" value="MBC1398199.1"/>
    <property type="molecule type" value="Genomic_DNA"/>
</dbReference>
<accession>A0A841YDA8</accession>
<dbReference type="SUPFAM" id="SSF141868">
    <property type="entry name" value="EAL domain-like"/>
    <property type="match status" value="1"/>
</dbReference>
<dbReference type="SMART" id="SM00052">
    <property type="entry name" value="EAL"/>
    <property type="match status" value="1"/>
</dbReference>
<dbReference type="Proteomes" id="UP000571128">
    <property type="component" value="Unassembled WGS sequence"/>
</dbReference>
<evidence type="ECO:0000259" key="1">
    <source>
        <dbReference type="PROSITE" id="PS50883"/>
    </source>
</evidence>
<comment type="caution">
    <text evidence="2">The sequence shown here is derived from an EMBL/GenBank/DDBJ whole genome shotgun (WGS) entry which is preliminary data.</text>
</comment>
<dbReference type="InterPro" id="IPR035919">
    <property type="entry name" value="EAL_sf"/>
</dbReference>
<proteinExistence type="predicted"/>
<reference evidence="2 3" key="1">
    <citation type="submission" date="2020-03" db="EMBL/GenBank/DDBJ databases">
        <title>Soil Listeria distribution.</title>
        <authorList>
            <person name="Liao J."/>
            <person name="Wiedmann M."/>
        </authorList>
    </citation>
    <scope>NUCLEOTIDE SEQUENCE [LARGE SCALE GENOMIC DNA]</scope>
    <source>
        <strain evidence="2 3">FSL L7-1645</strain>
    </source>
</reference>